<accession>A0A226HJD2</accession>
<evidence type="ECO:0000256" key="1">
    <source>
        <dbReference type="SAM" id="MobiDB-lite"/>
    </source>
</evidence>
<organism evidence="2 3">
    <name type="scientific">Flavobacterium hercynium</name>
    <dbReference type="NCBI Taxonomy" id="387094"/>
    <lineage>
        <taxon>Bacteria</taxon>
        <taxon>Pseudomonadati</taxon>
        <taxon>Bacteroidota</taxon>
        <taxon>Flavobacteriia</taxon>
        <taxon>Flavobacteriales</taxon>
        <taxon>Flavobacteriaceae</taxon>
        <taxon>Flavobacterium</taxon>
    </lineage>
</organism>
<dbReference type="OrthoDB" id="9856647at2"/>
<evidence type="ECO:0000313" key="3">
    <source>
        <dbReference type="Proteomes" id="UP000198345"/>
    </source>
</evidence>
<keyword evidence="3" id="KW-1185">Reference proteome</keyword>
<feature type="region of interest" description="Disordered" evidence="1">
    <location>
        <begin position="68"/>
        <end position="108"/>
    </location>
</feature>
<evidence type="ECO:0000313" key="2">
    <source>
        <dbReference type="EMBL" id="OXA93968.1"/>
    </source>
</evidence>
<comment type="caution">
    <text evidence="2">The sequence shown here is derived from an EMBL/GenBank/DDBJ whole genome shotgun (WGS) entry which is preliminary data.</text>
</comment>
<reference evidence="2 3" key="1">
    <citation type="submission" date="2016-11" db="EMBL/GenBank/DDBJ databases">
        <title>Whole genomes of Flavobacteriaceae.</title>
        <authorList>
            <person name="Stine C."/>
            <person name="Li C."/>
            <person name="Tadesse D."/>
        </authorList>
    </citation>
    <scope>NUCLEOTIDE SEQUENCE [LARGE SCALE GENOMIC DNA]</scope>
    <source>
        <strain evidence="2 3">DSM 18292</strain>
    </source>
</reference>
<dbReference type="Proteomes" id="UP000198345">
    <property type="component" value="Unassembled WGS sequence"/>
</dbReference>
<feature type="compositionally biased region" description="Basic and acidic residues" evidence="1">
    <location>
        <begin position="68"/>
        <end position="77"/>
    </location>
</feature>
<dbReference type="EMBL" id="MUGW01000011">
    <property type="protein sequence ID" value="OXA93968.1"/>
    <property type="molecule type" value="Genomic_DNA"/>
</dbReference>
<name>A0A226HJD2_9FLAO</name>
<gene>
    <name evidence="2" type="ORF">B0A66_05555</name>
</gene>
<feature type="compositionally biased region" description="Polar residues" evidence="1">
    <location>
        <begin position="78"/>
        <end position="91"/>
    </location>
</feature>
<sequence>MKTLDINTFPKVEVSEIESVLLAQMTEDNANLITWIEFSNTLSAEQKLEVYNKRIELLRKIEKDNFESMSSDEKKIQNENFNKSMNNNHFTGNMGDLKGEHRNNKKHK</sequence>
<dbReference type="AlphaFoldDB" id="A0A226HJD2"/>
<proteinExistence type="predicted"/>
<protein>
    <submittedName>
        <fullName evidence="2">Uncharacterized protein</fullName>
    </submittedName>
</protein>
<dbReference type="RefSeq" id="WP_089048865.1">
    <property type="nucleotide sequence ID" value="NZ_FXTV01000023.1"/>
</dbReference>